<dbReference type="PROSITE" id="PS51192">
    <property type="entry name" value="HELICASE_ATP_BIND_1"/>
    <property type="match status" value="1"/>
</dbReference>
<dbReference type="InterPro" id="IPR013670">
    <property type="entry name" value="EcoEI_R_C_dom"/>
</dbReference>
<sequence length="1077" mass="123871">MGNFITTDKNYLPYAKLADSAESLVYSDPRSSLTIFGTFAEQLTQEIFRLDGLNGLTNYNTSQRERIDIMRYSNNEYPDIVLQDLDIIRKKRNRATHQTAVEFQPVQADALEIDKLAYVVWTWFLQIFSQDKIQPYQLPVDMKQILADKEDEVARLKAQIAKLQAQPNVNPEPTPAQKEKRHKITIQYAKLYKITEEQTRELIDDQLKNAGWEADTEKLNNFKNNTLPKKGHNMAIAEWVLPNKKRADYALFIGKELVGVIEAKAWGSDISGQLPQAKEYSRLFSESDEYQLIVQNTDHYKAPFIYVANGRPYTKQYEEKSGIWFWDARNALDSSYALEEFHSPNDLKLKLTAVKKIIANQSLTKDDEFPEFAGRYYQKEAVQALEDGIKHGKKKLLLAMATGTGKTRTAMALMYRLLKHKRARRILYLVDRNSLGHQAADAIKDNKVGNYPLASIYGMKELANKLPESSTKIQIATVQGMIKRIFYNDNKMKKPSVGMYDFIIVDEAHRGYAEDRQMSEKEYHAYNEQDYISQYRRVIDYFDAVVIGMTATPALQTINIFGRPIYSYSYMQGVLDGVLVDHNAPHIIQTKLSQEGIKLKKGKVSVYDELSKSVSKEELPDNMDFDLKDFNKRVITRSFNEVVCDYLASQLDPNDPNMGKTLIFAANDAHADMIVDLLKKSFKKIGNGVNDDAIEKITGYLRHPDEEIRRYKNEEFPNIAVTVDLLTTGIDVPTISNLVFLRQIKSRILYEQMLGRATRLCPAINKDHFEIYDAVGIYDAMSKVTDMKPVVKDPKHDVSYYVSKKHDFFEVADHKLVKQYQTDMSAAIERKIKRLPDSSKKDFERLNELKSIDQWAASLSKMSEDEFVSQWDKFEKLSYLKSVRPKQYISSEKDELLDVKRGYGNGNLEPGDYIDSFNNFVKQNINVIPALNIIATRPKDLTLNELKQIKLHLEQNGFKENSLQTAWKNANHVQTTADIISFIRQAAIGSPLTDHETRIRNAMQKIYGMADWTVIQKKWLARIEKQLKETTVLGPDAEHAFDDNELFRMHGGYKSMKKVFPKQIDNIVKTLNDNLYA</sequence>
<dbReference type="Pfam" id="PF00271">
    <property type="entry name" value="Helicase_C"/>
    <property type="match status" value="1"/>
</dbReference>
<dbReference type="Proteomes" id="UP001519292">
    <property type="component" value="Unassembled WGS sequence"/>
</dbReference>
<dbReference type="EC" id="3.1.21.3" evidence="2"/>
<dbReference type="CDD" id="cd18032">
    <property type="entry name" value="DEXHc_RE_I_III_res"/>
    <property type="match status" value="1"/>
</dbReference>
<dbReference type="Pfam" id="PF04851">
    <property type="entry name" value="ResIII"/>
    <property type="match status" value="1"/>
</dbReference>
<protein>
    <submittedName>
        <fullName evidence="2">Type I restriction enzyme R subunit</fullName>
        <ecNumber evidence="2">3.1.21.3</ecNumber>
    </submittedName>
</protein>
<evidence type="ECO:0000259" key="1">
    <source>
        <dbReference type="PROSITE" id="PS51192"/>
    </source>
</evidence>
<dbReference type="InterPro" id="IPR006935">
    <property type="entry name" value="Helicase/UvrB_N"/>
</dbReference>
<dbReference type="CDD" id="cd18799">
    <property type="entry name" value="SF2_C_EcoAI-like"/>
    <property type="match status" value="1"/>
</dbReference>
<feature type="domain" description="Helicase ATP-binding" evidence="1">
    <location>
        <begin position="387"/>
        <end position="571"/>
    </location>
</feature>
<organism evidence="2 3">
    <name type="scientific">Lactobacillus colini</name>
    <dbReference type="NCBI Taxonomy" id="1819254"/>
    <lineage>
        <taxon>Bacteria</taxon>
        <taxon>Bacillati</taxon>
        <taxon>Bacillota</taxon>
        <taxon>Bacilli</taxon>
        <taxon>Lactobacillales</taxon>
        <taxon>Lactobacillaceae</taxon>
        <taxon>Lactobacillus</taxon>
    </lineage>
</organism>
<dbReference type="InterPro" id="IPR001650">
    <property type="entry name" value="Helicase_C-like"/>
</dbReference>
<evidence type="ECO:0000313" key="3">
    <source>
        <dbReference type="Proteomes" id="UP001519292"/>
    </source>
</evidence>
<dbReference type="InterPro" id="IPR014001">
    <property type="entry name" value="Helicase_ATP-bd"/>
</dbReference>
<dbReference type="Gene3D" id="3.90.1570.30">
    <property type="match status" value="1"/>
</dbReference>
<accession>A0ABS4ME07</accession>
<dbReference type="NCBIfam" id="NF008521">
    <property type="entry name" value="PRK11448.1"/>
    <property type="match status" value="1"/>
</dbReference>
<dbReference type="EMBL" id="JAGGLU010000005">
    <property type="protein sequence ID" value="MBP2057923.1"/>
    <property type="molecule type" value="Genomic_DNA"/>
</dbReference>
<dbReference type="GO" id="GO:0009035">
    <property type="term" value="F:type I site-specific deoxyribonuclease activity"/>
    <property type="evidence" value="ECO:0007669"/>
    <property type="project" value="UniProtKB-EC"/>
</dbReference>
<dbReference type="Pfam" id="PF08463">
    <property type="entry name" value="EcoEI_R_C"/>
    <property type="match status" value="1"/>
</dbReference>
<evidence type="ECO:0000313" key="2">
    <source>
        <dbReference type="EMBL" id="MBP2057923.1"/>
    </source>
</evidence>
<reference evidence="2 3" key="1">
    <citation type="submission" date="2021-03" db="EMBL/GenBank/DDBJ databases">
        <title>Genomic Encyclopedia of Type Strains, Phase IV (KMG-IV): sequencing the most valuable type-strain genomes for metagenomic binning, comparative biology and taxonomic classification.</title>
        <authorList>
            <person name="Goeker M."/>
        </authorList>
    </citation>
    <scope>NUCLEOTIDE SEQUENCE [LARGE SCALE GENOMIC DNA]</scope>
    <source>
        <strain evidence="2 3">DSM 101872</strain>
    </source>
</reference>
<dbReference type="Gene3D" id="3.40.50.300">
    <property type="entry name" value="P-loop containing nucleotide triphosphate hydrolases"/>
    <property type="match status" value="2"/>
</dbReference>
<dbReference type="PANTHER" id="PTHR47396:SF1">
    <property type="entry name" value="ATP-DEPENDENT HELICASE IRC3-RELATED"/>
    <property type="match status" value="1"/>
</dbReference>
<dbReference type="InterPro" id="IPR027417">
    <property type="entry name" value="P-loop_NTPase"/>
</dbReference>
<comment type="caution">
    <text evidence="2">The sequence shown here is derived from an EMBL/GenBank/DDBJ whole genome shotgun (WGS) entry which is preliminary data.</text>
</comment>
<dbReference type="RefSeq" id="WP_209686668.1">
    <property type="nucleotide sequence ID" value="NZ_JAGGLU010000005.1"/>
</dbReference>
<name>A0ABS4ME07_9LACO</name>
<proteinExistence type="predicted"/>
<dbReference type="SMART" id="SM00487">
    <property type="entry name" value="DEXDc"/>
    <property type="match status" value="1"/>
</dbReference>
<dbReference type="InterPro" id="IPR050742">
    <property type="entry name" value="Helicase_Restrict-Modif_Enz"/>
</dbReference>
<dbReference type="PANTHER" id="PTHR47396">
    <property type="entry name" value="TYPE I RESTRICTION ENZYME ECOKI R PROTEIN"/>
    <property type="match status" value="1"/>
</dbReference>
<dbReference type="SUPFAM" id="SSF52540">
    <property type="entry name" value="P-loop containing nucleoside triphosphate hydrolases"/>
    <property type="match status" value="1"/>
</dbReference>
<keyword evidence="3" id="KW-1185">Reference proteome</keyword>
<gene>
    <name evidence="2" type="ORF">J2Z60_001098</name>
</gene>
<keyword evidence="2" id="KW-0378">Hydrolase</keyword>